<comment type="caution">
    <text evidence="1">The sequence shown here is derived from an EMBL/GenBank/DDBJ whole genome shotgun (WGS) entry which is preliminary data.</text>
</comment>
<dbReference type="PANTHER" id="PTHR40278:SF1">
    <property type="entry name" value="DNA UTILIZATION PROTEIN HOFN"/>
    <property type="match status" value="1"/>
</dbReference>
<dbReference type="InterPro" id="IPR043129">
    <property type="entry name" value="ATPase_NBD"/>
</dbReference>
<dbReference type="RefSeq" id="WP_377054662.1">
    <property type="nucleotide sequence ID" value="NZ_JBHLVZ010000083.1"/>
</dbReference>
<accession>A0ABV6IXL1</accession>
<dbReference type="EMBL" id="JBHLVZ010000083">
    <property type="protein sequence ID" value="MFC0388347.1"/>
    <property type="molecule type" value="Genomic_DNA"/>
</dbReference>
<dbReference type="Proteomes" id="UP001589789">
    <property type="component" value="Unassembled WGS sequence"/>
</dbReference>
<name>A0ABV6IXL1_9PROT</name>
<dbReference type="SUPFAM" id="SSF53067">
    <property type="entry name" value="Actin-like ATPase domain"/>
    <property type="match status" value="1"/>
</dbReference>
<evidence type="ECO:0000313" key="1">
    <source>
        <dbReference type="EMBL" id="MFC0388347.1"/>
    </source>
</evidence>
<organism evidence="1 2">
    <name type="scientific">Muricoccus vinaceus</name>
    <dbReference type="NCBI Taxonomy" id="424704"/>
    <lineage>
        <taxon>Bacteria</taxon>
        <taxon>Pseudomonadati</taxon>
        <taxon>Pseudomonadota</taxon>
        <taxon>Alphaproteobacteria</taxon>
        <taxon>Acetobacterales</taxon>
        <taxon>Roseomonadaceae</taxon>
        <taxon>Muricoccus</taxon>
    </lineage>
</organism>
<protein>
    <submittedName>
        <fullName evidence="1">PilN domain-containing protein</fullName>
    </submittedName>
</protein>
<dbReference type="PANTHER" id="PTHR40278">
    <property type="entry name" value="DNA UTILIZATION PROTEIN HOFN"/>
    <property type="match status" value="1"/>
</dbReference>
<keyword evidence="2" id="KW-1185">Reference proteome</keyword>
<dbReference type="InterPro" id="IPR052534">
    <property type="entry name" value="Extracell_DNA_Util/SecSys_Comp"/>
</dbReference>
<dbReference type="Pfam" id="PF05137">
    <property type="entry name" value="PilN"/>
    <property type="match status" value="1"/>
</dbReference>
<dbReference type="Gene3D" id="3.30.420.380">
    <property type="match status" value="1"/>
</dbReference>
<gene>
    <name evidence="1" type="ORF">ACFFIC_22805</name>
</gene>
<proteinExistence type="predicted"/>
<evidence type="ECO:0000313" key="2">
    <source>
        <dbReference type="Proteomes" id="UP001589789"/>
    </source>
</evidence>
<reference evidence="1 2" key="1">
    <citation type="submission" date="2024-09" db="EMBL/GenBank/DDBJ databases">
        <authorList>
            <person name="Sun Q."/>
            <person name="Mori K."/>
        </authorList>
    </citation>
    <scope>NUCLEOTIDE SEQUENCE [LARGE SCALE GENOMIC DNA]</scope>
    <source>
        <strain evidence="1 2">CCM 7468</strain>
    </source>
</reference>
<sequence>MIQRADLASLLSRGAAFLRWWRRELLGMLPASLRAAGPRTILDLRGGSPILARAKRGAWHPLAPAEGVVPKGPIARAMCAEDRLVVAIPSAWIMTRVLRLPAVAEPRLDAVLGFELEQHVPFAAEEVVWSHRVLRRLPDSQGIEVEAAILPRAMVAAAAGALRALGARAPIQARPDPAAEWPAIPLDALSPPRRGWRGRVEAALALAAALLLLQLGHDELSRQQAVLDAVQARAVAARTAAERVLTLQAGVDEARGRLSAAMALRSGRPAAVAVLEDLAQRLPDDAWLTELRLTGSQLSVSGFAARPDALLEVLDASPILREVRFAAPLTRGPRDTADRFQLAMRVVPDAALPVAPVQVVAR</sequence>
<dbReference type="InterPro" id="IPR007813">
    <property type="entry name" value="PilN"/>
</dbReference>